<evidence type="ECO:0000313" key="4">
    <source>
        <dbReference type="Proteomes" id="UP000823561"/>
    </source>
</evidence>
<keyword evidence="1" id="KW-0175">Coiled coil</keyword>
<feature type="coiled-coil region" evidence="1">
    <location>
        <begin position="108"/>
        <end position="135"/>
    </location>
</feature>
<accession>A0AAV6G1X0</accession>
<name>A0AAV6G1X0_9TELE</name>
<comment type="caution">
    <text evidence="3">The sequence shown here is derived from an EMBL/GenBank/DDBJ whole genome shotgun (WGS) entry which is preliminary data.</text>
</comment>
<keyword evidence="4" id="KW-1185">Reference proteome</keyword>
<gene>
    <name evidence="3" type="ORF">AALO_G00223780</name>
</gene>
<evidence type="ECO:0000256" key="1">
    <source>
        <dbReference type="SAM" id="Coils"/>
    </source>
</evidence>
<evidence type="ECO:0000313" key="3">
    <source>
        <dbReference type="EMBL" id="KAG5267621.1"/>
    </source>
</evidence>
<dbReference type="Proteomes" id="UP000823561">
    <property type="component" value="Chromosome 17"/>
</dbReference>
<keyword evidence="2" id="KW-0812">Transmembrane</keyword>
<sequence length="245" mass="28391">MEIGLFGTDGIVDLSQLMIFPQNMVIIGLLLFPLTFVWRSSVCALRRLYNSRQSQLAERVASLFEEKYDSLAKITEQNVTMRLQGQLNMCMHSKHCLQQENDEMKVTIKLFGEENENMRDKVKILKKRLSEEEQKNTERNSVQMALLEKELLQKTMKICTLERALEAERADLVRLRQRLVEITDLLVLLKKSRLETLPRSASVDHHRSRCQKYSNSAIIKDILHELVKNASEEIRISADSNTRTG</sequence>
<dbReference type="EMBL" id="JADWDJ010000017">
    <property type="protein sequence ID" value="KAG5267621.1"/>
    <property type="molecule type" value="Genomic_DNA"/>
</dbReference>
<dbReference type="AlphaFoldDB" id="A0AAV6G1X0"/>
<feature type="transmembrane region" description="Helical" evidence="2">
    <location>
        <begin position="20"/>
        <end position="38"/>
    </location>
</feature>
<proteinExistence type="predicted"/>
<reference evidence="3 4" key="1">
    <citation type="submission" date="2020-10" db="EMBL/GenBank/DDBJ databases">
        <title>Chromosome-scale genome assembly of the Allis shad, Alosa alosa.</title>
        <authorList>
            <person name="Margot Z."/>
            <person name="Christophe K."/>
            <person name="Cabau C."/>
            <person name="Louis A."/>
            <person name="Berthelot C."/>
            <person name="Parey E."/>
            <person name="Roest Crollius H."/>
            <person name="Montfort J."/>
            <person name="Robinson-Rechavi M."/>
            <person name="Bucao C."/>
            <person name="Bouchez O."/>
            <person name="Gislard M."/>
            <person name="Lluch J."/>
            <person name="Milhes M."/>
            <person name="Lampietro C."/>
            <person name="Lopez Roques C."/>
            <person name="Donnadieu C."/>
            <person name="Braasch I."/>
            <person name="Desvignes T."/>
            <person name="Postlethwait J."/>
            <person name="Bobe J."/>
            <person name="Guiguen Y."/>
        </authorList>
    </citation>
    <scope>NUCLEOTIDE SEQUENCE [LARGE SCALE GENOMIC DNA]</scope>
    <source>
        <strain evidence="3">M-15738</strain>
        <tissue evidence="3">Blood</tissue>
    </source>
</reference>
<protein>
    <submittedName>
        <fullName evidence="3">Uncharacterized protein</fullName>
    </submittedName>
</protein>
<keyword evidence="2" id="KW-1133">Transmembrane helix</keyword>
<evidence type="ECO:0000256" key="2">
    <source>
        <dbReference type="SAM" id="Phobius"/>
    </source>
</evidence>
<organism evidence="3 4">
    <name type="scientific">Alosa alosa</name>
    <name type="common">allis shad</name>
    <dbReference type="NCBI Taxonomy" id="278164"/>
    <lineage>
        <taxon>Eukaryota</taxon>
        <taxon>Metazoa</taxon>
        <taxon>Chordata</taxon>
        <taxon>Craniata</taxon>
        <taxon>Vertebrata</taxon>
        <taxon>Euteleostomi</taxon>
        <taxon>Actinopterygii</taxon>
        <taxon>Neopterygii</taxon>
        <taxon>Teleostei</taxon>
        <taxon>Clupei</taxon>
        <taxon>Clupeiformes</taxon>
        <taxon>Clupeoidei</taxon>
        <taxon>Clupeidae</taxon>
        <taxon>Alosa</taxon>
    </lineage>
</organism>
<keyword evidence="2" id="KW-0472">Membrane</keyword>